<evidence type="ECO:0008006" key="2">
    <source>
        <dbReference type="Google" id="ProtNLM"/>
    </source>
</evidence>
<dbReference type="AlphaFoldDB" id="A0A382FBE2"/>
<protein>
    <recommendedName>
        <fullName evidence="2">Alginate lyase domain-containing protein</fullName>
    </recommendedName>
</protein>
<dbReference type="Pfam" id="PF14099">
    <property type="entry name" value="Polysacc_lyase"/>
    <property type="match status" value="1"/>
</dbReference>
<feature type="non-terminal residue" evidence="1">
    <location>
        <position position="1"/>
    </location>
</feature>
<dbReference type="Gene3D" id="2.60.120.200">
    <property type="match status" value="1"/>
</dbReference>
<feature type="non-terminal residue" evidence="1">
    <location>
        <position position="533"/>
    </location>
</feature>
<accession>A0A382FBE2</accession>
<dbReference type="InterPro" id="IPR025975">
    <property type="entry name" value="Polysacc_lyase"/>
</dbReference>
<sequence length="533" mass="60500">QPSWEGYNFSLMGELWNTLVPMLEVHITLIREKAYSPEEYELVHNWLEKRVWLGEQGPAEGQLASAHRWIPDPGPPNHHKKNKVLGYLMWGIADQNSEYFTAGVRGVDTYHNVLRNDGSIKTEHFYDEACQTGFGDHGCRSALSLGNETGRFYTLAALLMHNQGIDVRKKYPKIEKNIEWTSKVAVDPTLAKKWIGNIFVAPRVGTGGETFSKEGIVMDWVRNNGAERKNLVHIYLWDKIFKTNYVDNLKGVVVIDQGIEQEIIYDHRVRRGLDFGFADAGLITFNSDEVATGIAVNAVLSDGTYNTDFYPVKSNSINENDYTANSKEIFLDGGSSEKFSIQPLNCDTSQSKDCDWNNQMLLMVEKDSLKTQGTKLYEWSMYIPEDHQFPRGAHLKYNILGLDGSDCEGANPITFMEFEDGLRISLFGGDVYEENIIKTKNLRGKWHKFKLEVFWSESTEKGHVKLMINDIFVYKYKGQTLKCGEASFMYGLIRSKIKNSSIAKTTPSSVYFDNIEISNIDGSNPSIFLEATL</sequence>
<evidence type="ECO:0000313" key="1">
    <source>
        <dbReference type="EMBL" id="SVB59523.1"/>
    </source>
</evidence>
<organism evidence="1">
    <name type="scientific">marine metagenome</name>
    <dbReference type="NCBI Taxonomy" id="408172"/>
    <lineage>
        <taxon>unclassified sequences</taxon>
        <taxon>metagenomes</taxon>
        <taxon>ecological metagenomes</taxon>
    </lineage>
</organism>
<proteinExistence type="predicted"/>
<gene>
    <name evidence="1" type="ORF">METZ01_LOCUS212377</name>
</gene>
<reference evidence="1" key="1">
    <citation type="submission" date="2018-05" db="EMBL/GenBank/DDBJ databases">
        <authorList>
            <person name="Lanie J.A."/>
            <person name="Ng W.-L."/>
            <person name="Kazmierczak K.M."/>
            <person name="Andrzejewski T.M."/>
            <person name="Davidsen T.M."/>
            <person name="Wayne K.J."/>
            <person name="Tettelin H."/>
            <person name="Glass J.I."/>
            <person name="Rusch D."/>
            <person name="Podicherti R."/>
            <person name="Tsui H.-C.T."/>
            <person name="Winkler M.E."/>
        </authorList>
    </citation>
    <scope>NUCLEOTIDE SEQUENCE</scope>
</reference>
<dbReference type="EMBL" id="UINC01048684">
    <property type="protein sequence ID" value="SVB59523.1"/>
    <property type="molecule type" value="Genomic_DNA"/>
</dbReference>
<name>A0A382FBE2_9ZZZZ</name>